<accession>A0A6M3LQV6</accession>
<sequence>MALLEAPIELLDLADGESVELSVQRVLKGEVRIETRLEPEGKVVPTWRVWVPPGDKPLGAPYWDITSRTLQARLEPVLEQLVASGRRIKITKYGVAPTARHQVDFL</sequence>
<organism evidence="1">
    <name type="scientific">viral metagenome</name>
    <dbReference type="NCBI Taxonomy" id="1070528"/>
    <lineage>
        <taxon>unclassified sequences</taxon>
        <taxon>metagenomes</taxon>
        <taxon>organismal metagenomes</taxon>
    </lineage>
</organism>
<dbReference type="AlphaFoldDB" id="A0A6M3LQV6"/>
<proteinExistence type="predicted"/>
<reference evidence="1" key="1">
    <citation type="submission" date="2020-03" db="EMBL/GenBank/DDBJ databases">
        <title>The deep terrestrial virosphere.</title>
        <authorList>
            <person name="Holmfeldt K."/>
            <person name="Nilsson E."/>
            <person name="Simone D."/>
            <person name="Lopez-Fernandez M."/>
            <person name="Wu X."/>
            <person name="de Brujin I."/>
            <person name="Lundin D."/>
            <person name="Andersson A."/>
            <person name="Bertilsson S."/>
            <person name="Dopson M."/>
        </authorList>
    </citation>
    <scope>NUCLEOTIDE SEQUENCE</scope>
    <source>
        <strain evidence="1">MM415B06003</strain>
    </source>
</reference>
<dbReference type="EMBL" id="MT143516">
    <property type="protein sequence ID" value="QJA97696.1"/>
    <property type="molecule type" value="Genomic_DNA"/>
</dbReference>
<name>A0A6M3LQV6_9ZZZZ</name>
<evidence type="ECO:0000313" key="1">
    <source>
        <dbReference type="EMBL" id="QJA97696.1"/>
    </source>
</evidence>
<protein>
    <submittedName>
        <fullName evidence="1">Uncharacterized protein</fullName>
    </submittedName>
</protein>
<gene>
    <name evidence="1" type="ORF">MM415B06003_0011</name>
</gene>